<feature type="compositionally biased region" description="Low complexity" evidence="1">
    <location>
        <begin position="140"/>
        <end position="149"/>
    </location>
</feature>
<feature type="region of interest" description="Disordered" evidence="1">
    <location>
        <begin position="130"/>
        <end position="149"/>
    </location>
</feature>
<evidence type="ECO:0000313" key="2">
    <source>
        <dbReference type="EMBL" id="MBB4860677.1"/>
    </source>
</evidence>
<dbReference type="AlphaFoldDB" id="A0A7W7NYZ4"/>
<comment type="caution">
    <text evidence="2">The sequence shown here is derived from an EMBL/GenBank/DDBJ whole genome shotgun (WGS) entry which is preliminary data.</text>
</comment>
<sequence>MNVAFLAMVPWCQIVLAPWECSEVEWSTRIVCPEWKMTKGVGTGDMWLELGERSAETDGYEHSWLTATLKATPTSCASPSSFGKACKISQKQSFRTRRRSLDCKRRGSRAKTIKRFCMCPLISRLRSWPGLRTKRPENGAPADQQAAAQAIAAKPELDKLLERVRAAGKRK</sequence>
<gene>
    <name evidence="2" type="ORF">HNO88_004021</name>
</gene>
<evidence type="ECO:0000256" key="1">
    <source>
        <dbReference type="SAM" id="MobiDB-lite"/>
    </source>
</evidence>
<dbReference type="EMBL" id="JACHLR010000028">
    <property type="protein sequence ID" value="MBB4860677.1"/>
    <property type="molecule type" value="Genomic_DNA"/>
</dbReference>
<protein>
    <submittedName>
        <fullName evidence="2">Uncharacterized protein</fullName>
    </submittedName>
</protein>
<dbReference type="RefSeq" id="WP_184249899.1">
    <property type="nucleotide sequence ID" value="NZ_JACHLR010000028.1"/>
</dbReference>
<organism evidence="2 3">
    <name type="scientific">Novosphingobium chloroacetimidivorans</name>
    <dbReference type="NCBI Taxonomy" id="1428314"/>
    <lineage>
        <taxon>Bacteria</taxon>
        <taxon>Pseudomonadati</taxon>
        <taxon>Pseudomonadota</taxon>
        <taxon>Alphaproteobacteria</taxon>
        <taxon>Sphingomonadales</taxon>
        <taxon>Sphingomonadaceae</taxon>
        <taxon>Novosphingobium</taxon>
    </lineage>
</organism>
<name>A0A7W7NYZ4_9SPHN</name>
<accession>A0A7W7NYZ4</accession>
<keyword evidence="3" id="KW-1185">Reference proteome</keyword>
<reference evidence="2 3" key="1">
    <citation type="submission" date="2020-08" db="EMBL/GenBank/DDBJ databases">
        <title>Functional genomics of gut bacteria from endangered species of beetles.</title>
        <authorList>
            <person name="Carlos-Shanley C."/>
        </authorList>
    </citation>
    <scope>NUCLEOTIDE SEQUENCE [LARGE SCALE GENOMIC DNA]</scope>
    <source>
        <strain evidence="2 3">S00245</strain>
    </source>
</reference>
<proteinExistence type="predicted"/>
<dbReference type="Proteomes" id="UP000555448">
    <property type="component" value="Unassembled WGS sequence"/>
</dbReference>
<evidence type="ECO:0000313" key="3">
    <source>
        <dbReference type="Proteomes" id="UP000555448"/>
    </source>
</evidence>